<dbReference type="Proteomes" id="UP000663940">
    <property type="component" value="Chromosome"/>
</dbReference>
<keyword evidence="4" id="KW-0812">Transmembrane</keyword>
<dbReference type="Pfam" id="PF04616">
    <property type="entry name" value="Glyco_hydro_43"/>
    <property type="match status" value="1"/>
</dbReference>
<dbReference type="CDD" id="cd04084">
    <property type="entry name" value="CBM6_xylanase-like"/>
    <property type="match status" value="1"/>
</dbReference>
<reference evidence="6 7" key="1">
    <citation type="submission" date="2021-03" db="EMBL/GenBank/DDBJ databases">
        <title>Mucilaginibacter strains isolated from gold and copper mining confer multi heavy-metal resistance.</title>
        <authorList>
            <person name="Li Y."/>
        </authorList>
    </citation>
    <scope>NUCLEOTIDE SEQUENCE [LARGE SCALE GENOMIC DNA]</scope>
    <source>
        <strain evidence="6 7">P2-4</strain>
    </source>
</reference>
<keyword evidence="3" id="KW-0326">Glycosidase</keyword>
<dbReference type="Gene3D" id="2.60.120.200">
    <property type="match status" value="1"/>
</dbReference>
<evidence type="ECO:0000313" key="7">
    <source>
        <dbReference type="Proteomes" id="UP000663940"/>
    </source>
</evidence>
<evidence type="ECO:0000313" key="6">
    <source>
        <dbReference type="EMBL" id="QTE50185.1"/>
    </source>
</evidence>
<dbReference type="InterPro" id="IPR006710">
    <property type="entry name" value="Glyco_hydro_43"/>
</dbReference>
<dbReference type="InterPro" id="IPR051795">
    <property type="entry name" value="Glycosyl_Hydrlase_43"/>
</dbReference>
<keyword evidence="7" id="KW-1185">Reference proteome</keyword>
<organism evidence="6 7">
    <name type="scientific">Mucilaginibacter rubeus</name>
    <dbReference type="NCBI Taxonomy" id="2027860"/>
    <lineage>
        <taxon>Bacteria</taxon>
        <taxon>Pseudomonadati</taxon>
        <taxon>Bacteroidota</taxon>
        <taxon>Sphingobacteriia</taxon>
        <taxon>Sphingobacteriales</taxon>
        <taxon>Sphingobacteriaceae</taxon>
        <taxon>Mucilaginibacter</taxon>
    </lineage>
</organism>
<evidence type="ECO:0000256" key="4">
    <source>
        <dbReference type="SAM" id="Phobius"/>
    </source>
</evidence>
<dbReference type="EMBL" id="CP071880">
    <property type="protein sequence ID" value="QTE50185.1"/>
    <property type="molecule type" value="Genomic_DNA"/>
</dbReference>
<evidence type="ECO:0000256" key="3">
    <source>
        <dbReference type="ARBA" id="ARBA00023295"/>
    </source>
</evidence>
<sequence length="716" mass="79569">MTIWIISYSISAMSVINMAVLHIRCTISYIQDIRANAVTIFLGLIFICTLMTFKSIIFRCNLIVVCSIFWYHGAMAQFNKVEDIKPAPYPRDAANQVKTYVNPVLAGDHPDPTLLKVGDHFYMCGSSFHFVPNLPILHSKDLLHWELISRVVPADWDELKSGAPGAGIWQGAITYFYGVYRIYFSNSAGGGQYMSSATKPSGPWSAPEKVKTTPDTGPIGYDNSIFVDDDGTPYMIIKASQTANRIQQIDRSGHLTGKLINLDWINHDKKYSWAEGPVMCKRDGWYYYFMAGDVTGGQYVLRSRSLTADSAKWENLGKIFAFSKDPDNRFRSVNHMSSPFRLSDGTWWCIAQSYDAPKGDDWSGQGRQDLILQVQWTADGRPFVPYPSDMPLARPNLTNNGLAWRLPRSDEFSSSNLSLYWHFFNKNAAQQYSVTDNKGWLRLKPKIGRTHILQKEAGHYYSLVTRVRLNALASGQEAGIYLASGNESVNVRLCTGFEGGRKTFNFAMGGQSFSTENKIGENVWLKLERKAHELTGYYSSDGLQWHQIGTVINASELDKAQPNFNSWVGTSLGLFAEGKEADFDLFVYKDGYSEQPLAGANNYWGVTLSQVDGAILNNDAGGWVMLGGVGMGRGANQATSIFLTAAALSNGSVEIWIDDLNKEGRRIAVIPVKSTGSLNKWSAISAKIPPIAGQHDLYVKIKGSKNALAIRSLSFK</sequence>
<evidence type="ECO:0000259" key="5">
    <source>
        <dbReference type="PROSITE" id="PS51175"/>
    </source>
</evidence>
<dbReference type="SUPFAM" id="SSF49785">
    <property type="entry name" value="Galactose-binding domain-like"/>
    <property type="match status" value="1"/>
</dbReference>
<gene>
    <name evidence="6" type="ORF">J3L21_32430</name>
</gene>
<dbReference type="InterPro" id="IPR023296">
    <property type="entry name" value="Glyco_hydro_beta-prop_sf"/>
</dbReference>
<protein>
    <submittedName>
        <fullName evidence="6">Family 43 glycosylhydrolase</fullName>
    </submittedName>
</protein>
<dbReference type="InterPro" id="IPR041542">
    <property type="entry name" value="GH43_C2"/>
</dbReference>
<dbReference type="PROSITE" id="PS51175">
    <property type="entry name" value="CBM6"/>
    <property type="match status" value="1"/>
</dbReference>
<dbReference type="SUPFAM" id="SSF75005">
    <property type="entry name" value="Arabinanase/levansucrase/invertase"/>
    <property type="match status" value="1"/>
</dbReference>
<dbReference type="InterPro" id="IPR005084">
    <property type="entry name" value="CBM6"/>
</dbReference>
<feature type="transmembrane region" description="Helical" evidence="4">
    <location>
        <begin position="35"/>
        <end position="53"/>
    </location>
</feature>
<dbReference type="Pfam" id="PF17851">
    <property type="entry name" value="GH43_C2"/>
    <property type="match status" value="1"/>
</dbReference>
<dbReference type="PANTHER" id="PTHR42812">
    <property type="entry name" value="BETA-XYLOSIDASE"/>
    <property type="match status" value="1"/>
</dbReference>
<proteinExistence type="inferred from homology"/>
<dbReference type="Gene3D" id="2.60.120.260">
    <property type="entry name" value="Galactose-binding domain-like"/>
    <property type="match status" value="1"/>
</dbReference>
<dbReference type="PANTHER" id="PTHR42812:SF14">
    <property type="entry name" value="SECRETED PROTEIN"/>
    <property type="match status" value="1"/>
</dbReference>
<keyword evidence="2" id="KW-0378">Hydrolase</keyword>
<dbReference type="InterPro" id="IPR008979">
    <property type="entry name" value="Galactose-bd-like_sf"/>
</dbReference>
<evidence type="ECO:0000256" key="1">
    <source>
        <dbReference type="ARBA" id="ARBA00009865"/>
    </source>
</evidence>
<evidence type="ECO:0000256" key="2">
    <source>
        <dbReference type="ARBA" id="ARBA00022801"/>
    </source>
</evidence>
<feature type="domain" description="CBM6" evidence="5">
    <location>
        <begin position="577"/>
        <end position="716"/>
    </location>
</feature>
<comment type="similarity">
    <text evidence="1">Belongs to the glycosyl hydrolase 43 family.</text>
</comment>
<dbReference type="InterPro" id="IPR013320">
    <property type="entry name" value="ConA-like_dom_sf"/>
</dbReference>
<dbReference type="Pfam" id="PF03422">
    <property type="entry name" value="CBM_6"/>
    <property type="match status" value="1"/>
</dbReference>
<keyword evidence="4" id="KW-1133">Transmembrane helix</keyword>
<dbReference type="Gene3D" id="2.115.10.20">
    <property type="entry name" value="Glycosyl hydrolase domain, family 43"/>
    <property type="match status" value="1"/>
</dbReference>
<dbReference type="SUPFAM" id="SSF49899">
    <property type="entry name" value="Concanavalin A-like lectins/glucanases"/>
    <property type="match status" value="1"/>
</dbReference>
<keyword evidence="4" id="KW-0472">Membrane</keyword>
<accession>A0ABX7UDR2</accession>
<feature type="transmembrane region" description="Helical" evidence="4">
    <location>
        <begin position="6"/>
        <end position="23"/>
    </location>
</feature>
<dbReference type="RefSeq" id="WP_208057670.1">
    <property type="nucleotide sequence ID" value="NZ_CP043451.1"/>
</dbReference>
<name>A0ABX7UDR2_9SPHI</name>